<dbReference type="PROSITE" id="PS00018">
    <property type="entry name" value="EF_HAND_1"/>
    <property type="match status" value="1"/>
</dbReference>
<keyword evidence="1" id="KW-0106">Calcium</keyword>
<dbReference type="InterPro" id="IPR018247">
    <property type="entry name" value="EF_Hand_1_Ca_BS"/>
</dbReference>
<dbReference type="PANTHER" id="PTHR11216">
    <property type="entry name" value="EH DOMAIN"/>
    <property type="match status" value="1"/>
</dbReference>
<feature type="compositionally biased region" description="Basic and acidic residues" evidence="3">
    <location>
        <begin position="709"/>
        <end position="720"/>
    </location>
</feature>
<evidence type="ECO:0000313" key="6">
    <source>
        <dbReference type="EMBL" id="KAK1432467.1"/>
    </source>
</evidence>
<comment type="caution">
    <text evidence="6">The sequence shown here is derived from an EMBL/GenBank/DDBJ whole genome shotgun (WGS) entry which is preliminary data.</text>
</comment>
<dbReference type="PROSITE" id="PS50222">
    <property type="entry name" value="EF_HAND_2"/>
    <property type="match status" value="3"/>
</dbReference>
<dbReference type="Gene3D" id="1.10.238.10">
    <property type="entry name" value="EF-hand"/>
    <property type="match status" value="2"/>
</dbReference>
<dbReference type="InterPro" id="IPR011992">
    <property type="entry name" value="EF-hand-dom_pair"/>
</dbReference>
<reference evidence="6" key="1">
    <citation type="journal article" date="2023" name="bioRxiv">
        <title>Improved chromosome-level genome assembly for marigold (Tagetes erecta).</title>
        <authorList>
            <person name="Jiang F."/>
            <person name="Yuan L."/>
            <person name="Wang S."/>
            <person name="Wang H."/>
            <person name="Xu D."/>
            <person name="Wang A."/>
            <person name="Fan W."/>
        </authorList>
    </citation>
    <scope>NUCLEOTIDE SEQUENCE</scope>
    <source>
        <strain evidence="6">WSJ</strain>
        <tissue evidence="6">Leaf</tissue>
    </source>
</reference>
<organism evidence="6 7">
    <name type="scientific">Tagetes erecta</name>
    <name type="common">African marigold</name>
    <dbReference type="NCBI Taxonomy" id="13708"/>
    <lineage>
        <taxon>Eukaryota</taxon>
        <taxon>Viridiplantae</taxon>
        <taxon>Streptophyta</taxon>
        <taxon>Embryophyta</taxon>
        <taxon>Tracheophyta</taxon>
        <taxon>Spermatophyta</taxon>
        <taxon>Magnoliopsida</taxon>
        <taxon>eudicotyledons</taxon>
        <taxon>Gunneridae</taxon>
        <taxon>Pentapetalae</taxon>
        <taxon>asterids</taxon>
        <taxon>campanulids</taxon>
        <taxon>Asterales</taxon>
        <taxon>Asteraceae</taxon>
        <taxon>Asteroideae</taxon>
        <taxon>Heliantheae alliance</taxon>
        <taxon>Tageteae</taxon>
        <taxon>Tagetes</taxon>
    </lineage>
</organism>
<keyword evidence="7" id="KW-1185">Reference proteome</keyword>
<feature type="compositionally biased region" description="Basic and acidic residues" evidence="3">
    <location>
        <begin position="978"/>
        <end position="991"/>
    </location>
</feature>
<feature type="compositionally biased region" description="Polar residues" evidence="3">
    <location>
        <begin position="148"/>
        <end position="173"/>
    </location>
</feature>
<accession>A0AAD8P576</accession>
<evidence type="ECO:0000259" key="5">
    <source>
        <dbReference type="PROSITE" id="PS50222"/>
    </source>
</evidence>
<feature type="region of interest" description="Disordered" evidence="3">
    <location>
        <begin position="139"/>
        <end position="173"/>
    </location>
</feature>
<evidence type="ECO:0000313" key="7">
    <source>
        <dbReference type="Proteomes" id="UP001229421"/>
    </source>
</evidence>
<feature type="domain" description="EF-hand" evidence="5">
    <location>
        <begin position="6"/>
        <end position="41"/>
    </location>
</feature>
<name>A0AAD8P576_TARER</name>
<dbReference type="InterPro" id="IPR000261">
    <property type="entry name" value="EH_dom"/>
</dbReference>
<feature type="domain" description="EH" evidence="4">
    <location>
        <begin position="7"/>
        <end position="97"/>
    </location>
</feature>
<proteinExistence type="predicted"/>
<dbReference type="GO" id="GO:0005509">
    <property type="term" value="F:calcium ion binding"/>
    <property type="evidence" value="ECO:0007669"/>
    <property type="project" value="InterPro"/>
</dbReference>
<feature type="region of interest" description="Disordered" evidence="3">
    <location>
        <begin position="934"/>
        <end position="991"/>
    </location>
</feature>
<dbReference type="GO" id="GO:0005886">
    <property type="term" value="C:plasma membrane"/>
    <property type="evidence" value="ECO:0007669"/>
    <property type="project" value="TreeGrafter"/>
</dbReference>
<feature type="domain" description="EH" evidence="4">
    <location>
        <begin position="275"/>
        <end position="359"/>
    </location>
</feature>
<dbReference type="SMART" id="SM00054">
    <property type="entry name" value="EFh"/>
    <property type="match status" value="4"/>
</dbReference>
<dbReference type="EMBL" id="JAUHHV010000002">
    <property type="protein sequence ID" value="KAK1432467.1"/>
    <property type="molecule type" value="Genomic_DNA"/>
</dbReference>
<dbReference type="SUPFAM" id="SSF47473">
    <property type="entry name" value="EF-hand"/>
    <property type="match status" value="2"/>
</dbReference>
<dbReference type="AlphaFoldDB" id="A0AAD8P576"/>
<dbReference type="SMART" id="SM00027">
    <property type="entry name" value="EH"/>
    <property type="match status" value="2"/>
</dbReference>
<evidence type="ECO:0000256" key="2">
    <source>
        <dbReference type="SAM" id="Coils"/>
    </source>
</evidence>
<dbReference type="Proteomes" id="UP001229421">
    <property type="component" value="Unassembled WGS sequence"/>
</dbReference>
<feature type="region of interest" description="Disordered" evidence="3">
    <location>
        <begin position="633"/>
        <end position="726"/>
    </location>
</feature>
<feature type="region of interest" description="Disordered" evidence="3">
    <location>
        <begin position="210"/>
        <end position="232"/>
    </location>
</feature>
<feature type="compositionally biased region" description="Basic and acidic residues" evidence="3">
    <location>
        <begin position="659"/>
        <end position="691"/>
    </location>
</feature>
<gene>
    <name evidence="6" type="ORF">QVD17_09364</name>
</gene>
<dbReference type="GO" id="GO:0006897">
    <property type="term" value="P:endocytosis"/>
    <property type="evidence" value="ECO:0007669"/>
    <property type="project" value="TreeGrafter"/>
</dbReference>
<dbReference type="CDD" id="cd00052">
    <property type="entry name" value="EH"/>
    <property type="match status" value="2"/>
</dbReference>
<feature type="domain" description="EF-hand" evidence="5">
    <location>
        <begin position="311"/>
        <end position="343"/>
    </location>
</feature>
<dbReference type="GO" id="GO:0005737">
    <property type="term" value="C:cytoplasm"/>
    <property type="evidence" value="ECO:0007669"/>
    <property type="project" value="TreeGrafter"/>
</dbReference>
<dbReference type="InterPro" id="IPR002048">
    <property type="entry name" value="EF_hand_dom"/>
</dbReference>
<dbReference type="PANTHER" id="PTHR11216:SF161">
    <property type="entry name" value="CALCIUM-BINDING EF HAND FAMILY PROTEIN"/>
    <property type="match status" value="1"/>
</dbReference>
<evidence type="ECO:0000256" key="1">
    <source>
        <dbReference type="ARBA" id="ARBA00022837"/>
    </source>
</evidence>
<dbReference type="Pfam" id="PF12763">
    <property type="entry name" value="EH"/>
    <property type="match status" value="2"/>
</dbReference>
<dbReference type="GO" id="GO:0005634">
    <property type="term" value="C:nucleus"/>
    <property type="evidence" value="ECO:0007669"/>
    <property type="project" value="TreeGrafter"/>
</dbReference>
<feature type="coiled-coil region" evidence="2">
    <location>
        <begin position="438"/>
        <end position="576"/>
    </location>
</feature>
<evidence type="ECO:0000259" key="4">
    <source>
        <dbReference type="PROSITE" id="PS50031"/>
    </source>
</evidence>
<dbReference type="GO" id="GO:0016197">
    <property type="term" value="P:endosomal transport"/>
    <property type="evidence" value="ECO:0007669"/>
    <property type="project" value="TreeGrafter"/>
</dbReference>
<dbReference type="PROSITE" id="PS50031">
    <property type="entry name" value="EH"/>
    <property type="match status" value="2"/>
</dbReference>
<feature type="domain" description="EF-hand" evidence="5">
    <location>
        <begin position="274"/>
        <end position="309"/>
    </location>
</feature>
<sequence length="991" mass="109931">MASGAVNTDLFEQYFKRADLDQDGRVSGVEAVSFFQASGLPKPVLAQIWTYTDQNRSGYLGRAEFYNYLKLVTVAQSKRDLTPDIVKAALYGPASAKIPPPQINLPASTPPQSNLNVVGSAGNGIRGYTPQPGQVMKGNHGMPGGGPNISNDSLTSGVHSQVHTTTGSLLQNAKPNGSAAIVSAPKDPSSRGVAGNGFASFGNAVSSQTSVSLPASAGGTQLPNKPLQSHQPAPNQNYQMHSNFRHNQQAPGSTFPPVRPENLPSQPWPKMSQSSIQKYTRVFTEVDTDKDGKISGEQARNLFLSWKLPREILKQVWDLSDEDNDSMLSLKEFCIALYLMERFREGRPLPKVLPPNIFEGQIPAAPLWRPPPGGQQAYGMTVPRQGATVAARPPRPVPVPITEANEQQQHLPKQRKQTVPVLEKHLVDQLCTEEQKSLNSKFQEATEADKKVGELEKEILEAKQKIEFYRNKMQEIVLYKSRCDSRLNEITERVSGDKREVESLSKKYEEKYKQSGDVASKLTIEEATFRDIQDKKMELYRAIVKLEQDGKPEEIQARADRIQADLEEQVKALNERCKMYGLRGKPTSLLELPFGWQSGIQEGAADWDENWDKFEDEGFTFVKELTLDVQNVVAPPKPKSKENKSTLRDNVTTIPAASDADKLTPDHESNAKENEKDKEREKEKDKEKDSPPDSPAATSKAPESPTNKIFHEKTQSEHSDAQSVISGEKDFDEAGWGTFDTSYDSDAAWDFNATKPNKEENKNLFDDWGGLNPIRTEVPKKATFTFDSVPGTPSSPSGDNLFQTQNLFSSTFADSVPSTPAYSYAGSPRQQPFVSVFADSVPSTPMYATNSPREDNSFTNNFSRFDSFSSTPSDGGLFQPRDSFSRFDSFRSTAQDSEYEQTSLSRFDSMRSSAVDSDFGHSLFQNPNDTFSRFDSMRSTNESSDFNHGFPSFDDADPFGSSGPFMSHDPFKTTVESETPRRDSVDGWKAF</sequence>
<feature type="compositionally biased region" description="Polar residues" evidence="3">
    <location>
        <begin position="934"/>
        <end position="946"/>
    </location>
</feature>
<protein>
    <submittedName>
        <fullName evidence="6">Uncharacterized protein</fullName>
    </submittedName>
</protein>
<evidence type="ECO:0000256" key="3">
    <source>
        <dbReference type="SAM" id="MobiDB-lite"/>
    </source>
</evidence>
<keyword evidence="2" id="KW-0175">Coiled coil</keyword>